<protein>
    <recommendedName>
        <fullName evidence="3">Prohead protease</fullName>
    </recommendedName>
</protein>
<accession>A0A6J5P160</accession>
<evidence type="ECO:0000313" key="2">
    <source>
        <dbReference type="EMBL" id="CAB4163098.1"/>
    </source>
</evidence>
<sequence length="519" mass="55043">MKLTTPMTITAADSESRTISGRIVAFGETANASTGRVQFLKGSIAPKDVFLNLEHDRTRRIGKTLSMTMNGDKSIDATFKIANTTAGTDALVEAMDGLRDGFSVELAVNDYEMAKDGTMKVISGDLTGVALTSEPAIRSARVSSVAATEDSETETKSEADQTTPTEGENKVADTIVETPAASAETVEASLSIKATGNMPMVYANVRNPIKTTADYLFHSIQATRGDHDSREYIAATNNSTTDNPGLIPTRQLSEVVNGLADNVRASIDSISTGTLPDAGLTFEIPKITVLPSVAETAENAATPNVNLESEYIQVDVKKFSGAQVMSVELQDRSSPAFVTEILSNLTSQYARATNGYNSAQILAGATNTAFTLAGAIMTAAELLDWVSKGAVSVYSNTFKFADAIVVSPGMWGTIMSMNVDGRPIYNALQPQNAAGNAQPRSLRGSVNGIDLWVDTALSAASSVDGCMYVINRDAYTWYESPVLQLRTNLIDNGQIGVMLYGYGATATKIGAGAYKFNKA</sequence>
<reference evidence="2" key="1">
    <citation type="submission" date="2020-04" db="EMBL/GenBank/DDBJ databases">
        <authorList>
            <person name="Chiriac C."/>
            <person name="Salcher M."/>
            <person name="Ghai R."/>
            <person name="Kavagutti S V."/>
        </authorList>
    </citation>
    <scope>NUCLEOTIDE SEQUENCE</scope>
</reference>
<feature type="region of interest" description="Disordered" evidence="1">
    <location>
        <begin position="140"/>
        <end position="170"/>
    </location>
</feature>
<name>A0A6J5P160_9CAUD</name>
<gene>
    <name evidence="2" type="ORF">UFOVP805_9</name>
</gene>
<evidence type="ECO:0008006" key="3">
    <source>
        <dbReference type="Google" id="ProtNLM"/>
    </source>
</evidence>
<proteinExistence type="predicted"/>
<organism evidence="2">
    <name type="scientific">uncultured Caudovirales phage</name>
    <dbReference type="NCBI Taxonomy" id="2100421"/>
    <lineage>
        <taxon>Viruses</taxon>
        <taxon>Duplodnaviria</taxon>
        <taxon>Heunggongvirae</taxon>
        <taxon>Uroviricota</taxon>
        <taxon>Caudoviricetes</taxon>
        <taxon>Peduoviridae</taxon>
        <taxon>Maltschvirus</taxon>
        <taxon>Maltschvirus maltsch</taxon>
    </lineage>
</organism>
<evidence type="ECO:0000256" key="1">
    <source>
        <dbReference type="SAM" id="MobiDB-lite"/>
    </source>
</evidence>
<dbReference type="SUPFAM" id="SSF56563">
    <property type="entry name" value="Major capsid protein gp5"/>
    <property type="match status" value="1"/>
</dbReference>
<dbReference type="EMBL" id="LR796742">
    <property type="protein sequence ID" value="CAB4163098.1"/>
    <property type="molecule type" value="Genomic_DNA"/>
</dbReference>